<dbReference type="WBParaSite" id="PS1159_v2.g17597.t1">
    <property type="protein sequence ID" value="PS1159_v2.g17597.t1"/>
    <property type="gene ID" value="PS1159_v2.g17597"/>
</dbReference>
<dbReference type="Proteomes" id="UP000887580">
    <property type="component" value="Unplaced"/>
</dbReference>
<reference evidence="2" key="1">
    <citation type="submission" date="2022-11" db="UniProtKB">
        <authorList>
            <consortium name="WormBaseParasite"/>
        </authorList>
    </citation>
    <scope>IDENTIFICATION</scope>
</reference>
<evidence type="ECO:0000313" key="2">
    <source>
        <dbReference type="WBParaSite" id="PS1159_v2.g17597.t1"/>
    </source>
</evidence>
<protein>
    <submittedName>
        <fullName evidence="2">Uncharacterized protein</fullName>
    </submittedName>
</protein>
<accession>A0AC35FHL2</accession>
<name>A0AC35FHL2_9BILA</name>
<proteinExistence type="predicted"/>
<evidence type="ECO:0000313" key="1">
    <source>
        <dbReference type="Proteomes" id="UP000887580"/>
    </source>
</evidence>
<organism evidence="1 2">
    <name type="scientific">Panagrolaimus sp. PS1159</name>
    <dbReference type="NCBI Taxonomy" id="55785"/>
    <lineage>
        <taxon>Eukaryota</taxon>
        <taxon>Metazoa</taxon>
        <taxon>Ecdysozoa</taxon>
        <taxon>Nematoda</taxon>
        <taxon>Chromadorea</taxon>
        <taxon>Rhabditida</taxon>
        <taxon>Tylenchina</taxon>
        <taxon>Panagrolaimomorpha</taxon>
        <taxon>Panagrolaimoidea</taxon>
        <taxon>Panagrolaimidae</taxon>
        <taxon>Panagrolaimus</taxon>
    </lineage>
</organism>
<sequence length="114" mass="13423">MTNLFFEFNSKTSHYWKDIRLYSTVYTIAIPKATSIYLTLLRFNDNQPISLQNPDPMYRSVVATPNYGTSKLNEYFIPQFIRYSIGNYPVKFTALNYNIQKPDIFFITSNTTTY</sequence>